<feature type="region of interest" description="Disordered" evidence="1">
    <location>
        <begin position="536"/>
        <end position="566"/>
    </location>
</feature>
<sequence>MEFRTKECNMASKSSPKGSSKVQKCSSAGSSSPTDKNLKSSNSSKVYAEDQSSPQNGKLSTSPRQDSTMPTPQIMGPSGKKRLSPTCTTNRSNNNNMHSLNVDIDLANAKMNSVSPGRQCLSDSRLTVKPSKNIPASNHRKRKLDIDGAEIFNDVTVPMTSPKKKKLSPKDICNMNNVRSNKDLLTVDWNQNEKNVGDESFEKRRSSWSEMSPDSYKHSHNIGHRKVSPRVSPKMSNSSELPAPIAWKALPNSKAQNNHKDTHNVDRQANSVSPSSAKVQQNGRLQSSTASNGEQKRPSFSHSISNDSVFDDNVLEPNEIDEERFEKVDSEVAFNRTAGIKNNAAAGDMGKPKQATGRTSPRGGGKPKEVIRKHTLGSGDSGVDSKRKRKGSVSESVESESVMSSCTEDSFTDDGSMAGREGLSSPEDGKPKKRRFKFADTLPPRAPRVRRVASLTAETKVHMLYERDEFIEKMPAKVSAPKKAKTSPSVSNAQGDGLLTRESISTDFKVSQDAIKVGNDSKGKLITGECMNVTNGQEKAKESKKPAMKARLKDVTSPSSCAPQLATGTTSVQTCTRCGKPMKPQGNIAPDEPSSGNGNNLKPDSSSYNKSINPSSTTLSPTLTEQTLVPHSAGNQIQLTCSCPQAQRSISEPAAGDNSLLNALAPLLGQPRRASVDAAECEKLNASLKGAFLLRFTRHSIDAPTAIASQLSLPLTQLGILQSGNLHASNGTPNNGTLATVPQSNGTSGTTITEFITSKSKVVRKVVKRPGLKPFHRRKSTNGWRGEGNPTQKPVIINNESIQEVRYCYESIRRKDDVIKARDCVLLRADLRKRDLPFVAKVAALYEDPDTGDLMMSLLWYYRPEHTEAGRLKTHLENEIFACRHWDINSVACIEDKCYVVTLAEYNRFYSKLKMTMEGIRPGRSYFPEPLENYPRKDAIPPPGFDPDAVFLCRQVYDFRQRRVIKNPY</sequence>
<dbReference type="AlphaFoldDB" id="A0A7M7PQ64"/>
<dbReference type="PROSITE" id="PS51038">
    <property type="entry name" value="BAH"/>
    <property type="match status" value="1"/>
</dbReference>
<feature type="compositionally biased region" description="Polar residues" evidence="1">
    <location>
        <begin position="594"/>
        <end position="604"/>
    </location>
</feature>
<feature type="compositionally biased region" description="Basic and acidic residues" evidence="1">
    <location>
        <begin position="196"/>
        <end position="207"/>
    </location>
</feature>
<dbReference type="RefSeq" id="XP_030854372.1">
    <property type="nucleotide sequence ID" value="XM_030998512.1"/>
</dbReference>
<dbReference type="Gene3D" id="2.30.30.490">
    <property type="match status" value="1"/>
</dbReference>
<dbReference type="GO" id="GO:0003682">
    <property type="term" value="F:chromatin binding"/>
    <property type="evidence" value="ECO:0000318"/>
    <property type="project" value="GO_Central"/>
</dbReference>
<dbReference type="InParanoid" id="A0A7M7PQ64"/>
<feature type="region of interest" description="Disordered" evidence="1">
    <location>
        <begin position="343"/>
        <end position="439"/>
    </location>
</feature>
<dbReference type="Proteomes" id="UP000007110">
    <property type="component" value="Unassembled WGS sequence"/>
</dbReference>
<reference evidence="4" key="1">
    <citation type="submission" date="2015-02" db="EMBL/GenBank/DDBJ databases">
        <title>Genome sequencing for Strongylocentrotus purpuratus.</title>
        <authorList>
            <person name="Murali S."/>
            <person name="Liu Y."/>
            <person name="Vee V."/>
            <person name="English A."/>
            <person name="Wang M."/>
            <person name="Skinner E."/>
            <person name="Han Y."/>
            <person name="Muzny D.M."/>
            <person name="Worley K.C."/>
            <person name="Gibbs R.A."/>
        </authorList>
    </citation>
    <scope>NUCLEOTIDE SEQUENCE</scope>
</reference>
<evidence type="ECO:0000313" key="4">
    <source>
        <dbReference type="Proteomes" id="UP000007110"/>
    </source>
</evidence>
<evidence type="ECO:0000256" key="1">
    <source>
        <dbReference type="SAM" id="MobiDB-lite"/>
    </source>
</evidence>
<dbReference type="SMART" id="SM00439">
    <property type="entry name" value="BAH"/>
    <property type="match status" value="1"/>
</dbReference>
<dbReference type="EnsemblMetazoa" id="XM_030998512">
    <property type="protein sequence ID" value="XP_030854372"/>
    <property type="gene ID" value="LOC100892440"/>
</dbReference>
<dbReference type="InterPro" id="IPR053032">
    <property type="entry name" value="BAH_domain-containing"/>
</dbReference>
<dbReference type="PANTHER" id="PTHR46576">
    <property type="entry name" value="BROMO ADJACENT HOMOLOGY DOMAIN-CONTAINING 1 PROTEIN"/>
    <property type="match status" value="1"/>
</dbReference>
<keyword evidence="4" id="KW-1185">Reference proteome</keyword>
<feature type="compositionally biased region" description="Polar residues" evidence="1">
    <location>
        <begin position="556"/>
        <end position="566"/>
    </location>
</feature>
<feature type="compositionally biased region" description="Polar residues" evidence="1">
    <location>
        <begin position="267"/>
        <end position="308"/>
    </location>
</feature>
<dbReference type="GO" id="GO:0045892">
    <property type="term" value="P:negative regulation of DNA-templated transcription"/>
    <property type="evidence" value="ECO:0000318"/>
    <property type="project" value="GO_Central"/>
</dbReference>
<protein>
    <recommendedName>
        <fullName evidence="2">BAH domain-containing protein</fullName>
    </recommendedName>
</protein>
<feature type="region of interest" description="Disordered" evidence="1">
    <location>
        <begin position="583"/>
        <end position="621"/>
    </location>
</feature>
<dbReference type="OMA" id="HELFACR"/>
<dbReference type="Pfam" id="PF01426">
    <property type="entry name" value="BAH"/>
    <property type="match status" value="1"/>
</dbReference>
<dbReference type="GO" id="GO:0031507">
    <property type="term" value="P:heterochromatin formation"/>
    <property type="evidence" value="ECO:0000318"/>
    <property type="project" value="GO_Central"/>
</dbReference>
<feature type="region of interest" description="Disordered" evidence="1">
    <location>
        <begin position="1"/>
        <end position="98"/>
    </location>
</feature>
<evidence type="ECO:0000259" key="2">
    <source>
        <dbReference type="PROSITE" id="PS51038"/>
    </source>
</evidence>
<dbReference type="InterPro" id="IPR043151">
    <property type="entry name" value="BAH_sf"/>
</dbReference>
<reference evidence="3" key="2">
    <citation type="submission" date="2021-01" db="UniProtKB">
        <authorList>
            <consortium name="EnsemblMetazoa"/>
        </authorList>
    </citation>
    <scope>IDENTIFICATION</scope>
</reference>
<feature type="domain" description="BAH" evidence="2">
    <location>
        <begin position="817"/>
        <end position="968"/>
    </location>
</feature>
<dbReference type="GeneID" id="100892440"/>
<dbReference type="PANTHER" id="PTHR46576:SF1">
    <property type="entry name" value="BROMO ADJACENT HOMOLOGY DOMAIN-CONTAINING 1 PROTEIN"/>
    <property type="match status" value="1"/>
</dbReference>
<proteinExistence type="predicted"/>
<name>A0A7M7PQ64_STRPU</name>
<feature type="compositionally biased region" description="Low complexity" evidence="1">
    <location>
        <begin position="605"/>
        <end position="621"/>
    </location>
</feature>
<feature type="compositionally biased region" description="Low complexity" evidence="1">
    <location>
        <begin position="84"/>
        <end position="98"/>
    </location>
</feature>
<feature type="region of interest" description="Disordered" evidence="1">
    <location>
        <begin position="254"/>
        <end position="312"/>
    </location>
</feature>
<dbReference type="OrthoDB" id="1922186at2759"/>
<feature type="region of interest" description="Disordered" evidence="1">
    <location>
        <begin position="196"/>
        <end position="239"/>
    </location>
</feature>
<dbReference type="InterPro" id="IPR001025">
    <property type="entry name" value="BAH_dom"/>
</dbReference>
<organism evidence="3 4">
    <name type="scientific">Strongylocentrotus purpuratus</name>
    <name type="common">Purple sea urchin</name>
    <dbReference type="NCBI Taxonomy" id="7668"/>
    <lineage>
        <taxon>Eukaryota</taxon>
        <taxon>Metazoa</taxon>
        <taxon>Echinodermata</taxon>
        <taxon>Eleutherozoa</taxon>
        <taxon>Echinozoa</taxon>
        <taxon>Echinoidea</taxon>
        <taxon>Euechinoidea</taxon>
        <taxon>Echinacea</taxon>
        <taxon>Camarodonta</taxon>
        <taxon>Echinidea</taxon>
        <taxon>Strongylocentrotidae</taxon>
        <taxon>Strongylocentrotus</taxon>
    </lineage>
</organism>
<dbReference type="GO" id="GO:0005677">
    <property type="term" value="C:chromatin silencing complex"/>
    <property type="evidence" value="ECO:0000318"/>
    <property type="project" value="GO_Central"/>
</dbReference>
<feature type="compositionally biased region" description="Low complexity" evidence="1">
    <location>
        <begin position="393"/>
        <end position="405"/>
    </location>
</feature>
<dbReference type="GO" id="GO:0000976">
    <property type="term" value="F:transcription cis-regulatory region binding"/>
    <property type="evidence" value="ECO:0000318"/>
    <property type="project" value="GO_Central"/>
</dbReference>
<feature type="compositionally biased region" description="Basic residues" evidence="1">
    <location>
        <begin position="218"/>
        <end position="228"/>
    </location>
</feature>
<accession>A0A7M7PQ64</accession>
<evidence type="ECO:0000313" key="3">
    <source>
        <dbReference type="EnsemblMetazoa" id="XP_030854372"/>
    </source>
</evidence>
<feature type="compositionally biased region" description="Polar residues" evidence="1">
    <location>
        <begin position="11"/>
        <end position="71"/>
    </location>
</feature>